<accession>A0A0L8GIT6</accession>
<dbReference type="Gene3D" id="3.30.760.10">
    <property type="entry name" value="RNA Cap, Translation Initiation Factor Eif4e"/>
    <property type="match status" value="1"/>
</dbReference>
<evidence type="ECO:0000256" key="6">
    <source>
        <dbReference type="RuleBase" id="RU004374"/>
    </source>
</evidence>
<dbReference type="EMBL" id="KQ421658">
    <property type="protein sequence ID" value="KOF76879.1"/>
    <property type="molecule type" value="Genomic_DNA"/>
</dbReference>
<evidence type="ECO:0000313" key="8">
    <source>
        <dbReference type="EMBL" id="KOF76878.1"/>
    </source>
</evidence>
<dbReference type="GO" id="GO:0000340">
    <property type="term" value="F:RNA 7-methylguanosine cap binding"/>
    <property type="evidence" value="ECO:0007669"/>
    <property type="project" value="TreeGrafter"/>
</dbReference>
<evidence type="ECO:0000256" key="5">
    <source>
        <dbReference type="ARBA" id="ARBA00022917"/>
    </source>
</evidence>
<evidence type="ECO:0000256" key="7">
    <source>
        <dbReference type="SAM" id="MobiDB-lite"/>
    </source>
</evidence>
<feature type="region of interest" description="Disordered" evidence="7">
    <location>
        <begin position="40"/>
        <end position="67"/>
    </location>
</feature>
<dbReference type="OrthoDB" id="590761at2759"/>
<dbReference type="PANTHER" id="PTHR11960:SF8">
    <property type="entry name" value="EUKARYOTIC TRANSLATION INITIATION FACTOR 4E1-RELATED"/>
    <property type="match status" value="1"/>
</dbReference>
<dbReference type="STRING" id="37653.A0A0L8GIT6"/>
<dbReference type="PROSITE" id="PS00813">
    <property type="entry name" value="IF4E"/>
    <property type="match status" value="1"/>
</dbReference>
<organism evidence="8">
    <name type="scientific">Octopus bimaculoides</name>
    <name type="common">California two-spotted octopus</name>
    <dbReference type="NCBI Taxonomy" id="37653"/>
    <lineage>
        <taxon>Eukaryota</taxon>
        <taxon>Metazoa</taxon>
        <taxon>Spiralia</taxon>
        <taxon>Lophotrochozoa</taxon>
        <taxon>Mollusca</taxon>
        <taxon>Cephalopoda</taxon>
        <taxon>Coleoidea</taxon>
        <taxon>Octopodiformes</taxon>
        <taxon>Octopoda</taxon>
        <taxon>Incirrata</taxon>
        <taxon>Octopodidae</taxon>
        <taxon>Octopus</taxon>
    </lineage>
</organism>
<keyword evidence="2 6" id="KW-0396">Initiation factor</keyword>
<keyword evidence="3" id="KW-0810">Translation regulation</keyword>
<evidence type="ECO:0008006" key="9">
    <source>
        <dbReference type="Google" id="ProtNLM"/>
    </source>
</evidence>
<evidence type="ECO:0000256" key="1">
    <source>
        <dbReference type="ARBA" id="ARBA00009860"/>
    </source>
</evidence>
<evidence type="ECO:0000256" key="4">
    <source>
        <dbReference type="ARBA" id="ARBA00022884"/>
    </source>
</evidence>
<dbReference type="AlphaFoldDB" id="A0A0L8GIT6"/>
<protein>
    <recommendedName>
        <fullName evidence="9">EIF-4F 25 kDa subunit</fullName>
    </recommendedName>
</protein>
<name>A0A0L8GIT6_OCTBM</name>
<dbReference type="InterPro" id="IPR023398">
    <property type="entry name" value="TIF_eIF4e-like"/>
</dbReference>
<dbReference type="EMBL" id="KQ421658">
    <property type="protein sequence ID" value="KOF76878.1"/>
    <property type="molecule type" value="Genomic_DNA"/>
</dbReference>
<dbReference type="GO" id="GO:0006417">
    <property type="term" value="P:regulation of translation"/>
    <property type="evidence" value="ECO:0007669"/>
    <property type="project" value="UniProtKB-KW"/>
</dbReference>
<sequence>MKSRHSDISVKRRHDCLVLVQRRLPRDSEEIIFTTIMASEQVEEREENRQSPDPESGEENSESCDTVSPDALIKHPLQFKWALWFYKNDKTKNWVSNLKLVTTFDTVEDFWSLYNHVQRASKIPYGCDYSMFKDGIQPMWEDEQNQRGGRWVINLNRQQRPSELDHLWQETLLCLIGEAFDEMSYIVCGAVVSVRAKGNKLGLWTRDAGNGDANIKIGQKLKERLHIPQKISIGYQVHEDTSKKSGSTARDRYTL</sequence>
<keyword evidence="5 6" id="KW-0648">Protein biosynthesis</keyword>
<dbReference type="KEGG" id="obi:106876569"/>
<evidence type="ECO:0000256" key="3">
    <source>
        <dbReference type="ARBA" id="ARBA00022845"/>
    </source>
</evidence>
<comment type="similarity">
    <text evidence="1 6">Belongs to the eukaryotic initiation factor 4E family.</text>
</comment>
<dbReference type="PANTHER" id="PTHR11960">
    <property type="entry name" value="EUKARYOTIC TRANSLATION INITIATION FACTOR 4E RELATED"/>
    <property type="match status" value="1"/>
</dbReference>
<dbReference type="OMA" id="EEFWAIV"/>
<keyword evidence="4 6" id="KW-0694">RNA-binding</keyword>
<gene>
    <name evidence="8" type="ORF">OCBIM_22032794mg</name>
</gene>
<evidence type="ECO:0000256" key="2">
    <source>
        <dbReference type="ARBA" id="ARBA00022540"/>
    </source>
</evidence>
<dbReference type="GO" id="GO:0003743">
    <property type="term" value="F:translation initiation factor activity"/>
    <property type="evidence" value="ECO:0007669"/>
    <property type="project" value="UniProtKB-KW"/>
</dbReference>
<dbReference type="InterPro" id="IPR019770">
    <property type="entry name" value="TIF_eIF_4E_CS"/>
</dbReference>
<dbReference type="InterPro" id="IPR001040">
    <property type="entry name" value="TIF_eIF_4E"/>
</dbReference>
<dbReference type="GO" id="GO:0016281">
    <property type="term" value="C:eukaryotic translation initiation factor 4F complex"/>
    <property type="evidence" value="ECO:0007669"/>
    <property type="project" value="TreeGrafter"/>
</dbReference>
<reference evidence="8" key="1">
    <citation type="submission" date="2015-07" db="EMBL/GenBank/DDBJ databases">
        <title>MeaNS - Measles Nucleotide Surveillance Program.</title>
        <authorList>
            <person name="Tran T."/>
            <person name="Druce J."/>
        </authorList>
    </citation>
    <scope>NUCLEOTIDE SEQUENCE</scope>
    <source>
        <strain evidence="8">UCB-OBI-ISO-001</strain>
        <tissue evidence="8">Gonad</tissue>
    </source>
</reference>
<dbReference type="Pfam" id="PF01652">
    <property type="entry name" value="IF4E"/>
    <property type="match status" value="1"/>
</dbReference>
<dbReference type="SUPFAM" id="SSF55418">
    <property type="entry name" value="eIF4e-like"/>
    <property type="match status" value="1"/>
</dbReference>
<proteinExistence type="inferred from homology"/>
<dbReference type="EMBL" id="KQ421658">
    <property type="protein sequence ID" value="KOF76880.1"/>
    <property type="molecule type" value="Genomic_DNA"/>
</dbReference>